<dbReference type="EMBL" id="GBRH01269408">
    <property type="protein sequence ID" value="JAD28487.1"/>
    <property type="molecule type" value="Transcribed_RNA"/>
</dbReference>
<accession>A0A0A8Z0W2</accession>
<reference evidence="1" key="2">
    <citation type="journal article" date="2015" name="Data Brief">
        <title>Shoot transcriptome of the giant reed, Arundo donax.</title>
        <authorList>
            <person name="Barrero R.A."/>
            <person name="Guerrero F.D."/>
            <person name="Moolhuijzen P."/>
            <person name="Goolsby J.A."/>
            <person name="Tidwell J."/>
            <person name="Bellgard S.E."/>
            <person name="Bellgard M.I."/>
        </authorList>
    </citation>
    <scope>NUCLEOTIDE SEQUENCE</scope>
    <source>
        <tissue evidence="1">Shoot tissue taken approximately 20 cm above the soil surface</tissue>
    </source>
</reference>
<organism evidence="1">
    <name type="scientific">Arundo donax</name>
    <name type="common">Giant reed</name>
    <name type="synonym">Donax arundinaceus</name>
    <dbReference type="NCBI Taxonomy" id="35708"/>
    <lineage>
        <taxon>Eukaryota</taxon>
        <taxon>Viridiplantae</taxon>
        <taxon>Streptophyta</taxon>
        <taxon>Embryophyta</taxon>
        <taxon>Tracheophyta</taxon>
        <taxon>Spermatophyta</taxon>
        <taxon>Magnoliopsida</taxon>
        <taxon>Liliopsida</taxon>
        <taxon>Poales</taxon>
        <taxon>Poaceae</taxon>
        <taxon>PACMAD clade</taxon>
        <taxon>Arundinoideae</taxon>
        <taxon>Arundineae</taxon>
        <taxon>Arundo</taxon>
    </lineage>
</organism>
<protein>
    <submittedName>
        <fullName evidence="1">Uncharacterized protein</fullName>
    </submittedName>
</protein>
<reference evidence="1" key="1">
    <citation type="submission" date="2014-09" db="EMBL/GenBank/DDBJ databases">
        <authorList>
            <person name="Magalhaes I.L.F."/>
            <person name="Oliveira U."/>
            <person name="Santos F.R."/>
            <person name="Vidigal T.H.D.A."/>
            <person name="Brescovit A.D."/>
            <person name="Santos A.J."/>
        </authorList>
    </citation>
    <scope>NUCLEOTIDE SEQUENCE</scope>
    <source>
        <tissue evidence="1">Shoot tissue taken approximately 20 cm above the soil surface</tissue>
    </source>
</reference>
<evidence type="ECO:0000313" key="1">
    <source>
        <dbReference type="EMBL" id="JAD28487.1"/>
    </source>
</evidence>
<dbReference type="AlphaFoldDB" id="A0A0A8Z0W2"/>
<sequence length="51" mass="5992">MCWRLSGKGSGRVKLVGFVRRKYSFFSESGCVQVRNLEHQFSLHCHPNYRC</sequence>
<proteinExistence type="predicted"/>
<name>A0A0A8Z0W2_ARUDO</name>